<dbReference type="FunCoup" id="Q9U3I9">
    <property type="interactions" value="1535"/>
</dbReference>
<dbReference type="AlphaFoldDB" id="Q9U3I9"/>
<dbReference type="PaxDb" id="6239-F16C3.2"/>
<dbReference type="AGR" id="WB:WBGene00008886"/>
<evidence type="ECO:0000313" key="4">
    <source>
        <dbReference type="WormBase" id="F16C3.2"/>
    </source>
</evidence>
<dbReference type="PIR" id="T21016">
    <property type="entry name" value="T21016"/>
</dbReference>
<dbReference type="SMR" id="Q9U3I9"/>
<feature type="chain" id="PRO_5004334132" evidence="1">
    <location>
        <begin position="22"/>
        <end position="310"/>
    </location>
</feature>
<dbReference type="OrthoDB" id="5801246at2759"/>
<dbReference type="EMBL" id="BX284601">
    <property type="protein sequence ID" value="CAB02967.2"/>
    <property type="molecule type" value="Genomic_DNA"/>
</dbReference>
<evidence type="ECO:0000313" key="2">
    <source>
        <dbReference type="EMBL" id="CAB02967.2"/>
    </source>
</evidence>
<keyword evidence="3" id="KW-1185">Reference proteome</keyword>
<dbReference type="KEGG" id="cel:CELE_F16C3.2"/>
<dbReference type="PIR" id="C87899">
    <property type="entry name" value="C87899"/>
</dbReference>
<gene>
    <name evidence="2" type="ORF">CELE_F16C3.2</name>
    <name evidence="2 4" type="ORF">F16C3.2</name>
</gene>
<keyword evidence="1" id="KW-0732">Signal</keyword>
<protein>
    <submittedName>
        <fullName evidence="2">DUF19 domain-containing protein</fullName>
    </submittedName>
</protein>
<dbReference type="Bgee" id="WBGene00008886">
    <property type="expression patterns" value="Expressed in larva and 3 other cell types or tissues"/>
</dbReference>
<dbReference type="WormBase" id="F16C3.2">
    <property type="protein sequence ID" value="CE23665"/>
    <property type="gene ID" value="WBGene00008886"/>
</dbReference>
<dbReference type="UCSC" id="F16C3.2">
    <property type="organism name" value="c. elegans"/>
</dbReference>
<accession>Q9U3I9</accession>
<dbReference type="InParanoid" id="Q9U3I9"/>
<proteinExistence type="predicted"/>
<dbReference type="HOGENOM" id="CLU_897831_0_0_1"/>
<evidence type="ECO:0000313" key="3">
    <source>
        <dbReference type="Proteomes" id="UP000001940"/>
    </source>
</evidence>
<sequence length="310" mass="35509">MLSFWSVRLLLIFYFVEYSLSASSFLAWHKASSQQIEAAKIIGIQARHVYSQAIKLDSLSAKDRHLLCLDGLQKCNSIDDELIADIEKNVVKRSYRKSDATALRTIGLNKFFAAFVTLPPVDMKKVVNFACAKHEQQLECGLYYEGEEKTNQRIAELMQDGANRQMFEHECVEEDYATRVYPCLGQTQQWMGSCEKEISEYSVLREKVNNKINSVYNSAIQTVKSLKERREQVFTDTMKFINYAEGSKCLAFKKMRLCLLEQLVTVCGVQTARALNTTLSVGYLASERSIRLQLDFETFGYPSHPFCEKL</sequence>
<dbReference type="RefSeq" id="NP_492673.1">
    <property type="nucleotide sequence ID" value="NM_060272.4"/>
</dbReference>
<dbReference type="OMA" id="FACAKHE"/>
<dbReference type="GeneID" id="172879"/>
<reference evidence="2 3" key="1">
    <citation type="journal article" date="1998" name="Science">
        <title>Genome sequence of the nematode C. elegans: a platform for investigating biology.</title>
        <authorList>
            <consortium name="The C. elegans sequencing consortium"/>
            <person name="Sulson J.E."/>
            <person name="Waterston R."/>
        </authorList>
    </citation>
    <scope>NUCLEOTIDE SEQUENCE [LARGE SCALE GENOMIC DNA]</scope>
    <source>
        <strain evidence="2 3">Bristol N2</strain>
    </source>
</reference>
<feature type="signal peptide" evidence="1">
    <location>
        <begin position="1"/>
        <end position="21"/>
    </location>
</feature>
<dbReference type="Proteomes" id="UP000001940">
    <property type="component" value="Chromosome I"/>
</dbReference>
<dbReference type="eggNOG" id="ENOG502SVRW">
    <property type="taxonomic scope" value="Eukaryota"/>
</dbReference>
<evidence type="ECO:0000256" key="1">
    <source>
        <dbReference type="SAM" id="SignalP"/>
    </source>
</evidence>
<dbReference type="CTD" id="172879"/>
<organism evidence="2 3">
    <name type="scientific">Caenorhabditis elegans</name>
    <dbReference type="NCBI Taxonomy" id="6239"/>
    <lineage>
        <taxon>Eukaryota</taxon>
        <taxon>Metazoa</taxon>
        <taxon>Ecdysozoa</taxon>
        <taxon>Nematoda</taxon>
        <taxon>Chromadorea</taxon>
        <taxon>Rhabditida</taxon>
        <taxon>Rhabditina</taxon>
        <taxon>Rhabditomorpha</taxon>
        <taxon>Rhabditoidea</taxon>
        <taxon>Rhabditidae</taxon>
        <taxon>Peloderinae</taxon>
        <taxon>Caenorhabditis</taxon>
    </lineage>
</organism>
<name>Q9U3I9_CAEEL</name>